<reference evidence="4 5" key="1">
    <citation type="submission" date="2017-01" db="EMBL/GenBank/DDBJ databases">
        <title>Novel large sulfur bacteria in the metagenomes of groundwater-fed chemosynthetic microbial mats in the Lake Huron basin.</title>
        <authorList>
            <person name="Sharrar A.M."/>
            <person name="Flood B.E."/>
            <person name="Bailey J.V."/>
            <person name="Jones D.S."/>
            <person name="Biddanda B."/>
            <person name="Ruberg S.A."/>
            <person name="Marcus D.N."/>
            <person name="Dick G.J."/>
        </authorList>
    </citation>
    <scope>NUCLEOTIDE SEQUENCE [LARGE SCALE GENOMIC DNA]</scope>
    <source>
        <strain evidence="4">A8</strain>
    </source>
</reference>
<name>A0A1Y1QN54_9GAMM</name>
<dbReference type="NCBIfam" id="TIGR01167">
    <property type="entry name" value="LPXTG_anchor"/>
    <property type="match status" value="1"/>
</dbReference>
<dbReference type="InterPro" id="IPR038440">
    <property type="entry name" value="FimV_C_sf"/>
</dbReference>
<evidence type="ECO:0000313" key="5">
    <source>
        <dbReference type="Proteomes" id="UP000192491"/>
    </source>
</evidence>
<feature type="transmembrane region" description="Helical" evidence="2">
    <location>
        <begin position="218"/>
        <end position="237"/>
    </location>
</feature>
<sequence length="339" mass="36249">MKKLMLFNQATLAVLLSAGLASGAWAEEKLVEVKPGNVLGKIIAEYYPDYPNRQAIMQEVLKRNPEAFSNKNVNSLIVGKTLKLPDAQDIPNLQPPAPKPVAGVDPALQAKITALEIELAELKDTVALLEDENAGLQETLKGYVEAPTPAPDTGAIEALQKQVDASKQALDDSEKAQRALEEQLATAKGDNETLQNDLQQIRAAATLAENNAASTGNMPWILLGLLALLALPLIWLLRRKREPAPLVVPQTAAPVTPLAVDAGSASVMPDVPTPVSSETAVVIPVLADENPDAALKLDIARAYLDLRDSEAAADILHDVLAEGGEQQRQEAREILSFIT</sequence>
<dbReference type="EMBL" id="MTEJ01000139">
    <property type="protein sequence ID" value="OQX09575.1"/>
    <property type="molecule type" value="Genomic_DNA"/>
</dbReference>
<keyword evidence="2" id="KW-0472">Membrane</keyword>
<keyword evidence="2" id="KW-0812">Transmembrane</keyword>
<dbReference type="Gene3D" id="1.20.58.2200">
    <property type="match status" value="1"/>
</dbReference>
<feature type="chain" id="PRO_5012101326" description="LysM domain-containing protein" evidence="3">
    <location>
        <begin position="27"/>
        <end position="339"/>
    </location>
</feature>
<proteinExistence type="predicted"/>
<keyword evidence="3" id="KW-0732">Signal</keyword>
<evidence type="ECO:0000256" key="2">
    <source>
        <dbReference type="SAM" id="Phobius"/>
    </source>
</evidence>
<gene>
    <name evidence="4" type="ORF">BWK73_22480</name>
</gene>
<dbReference type="NCBIfam" id="TIGR03504">
    <property type="entry name" value="FimV_Cterm"/>
    <property type="match status" value="1"/>
</dbReference>
<evidence type="ECO:0008006" key="6">
    <source>
        <dbReference type="Google" id="ProtNLM"/>
    </source>
</evidence>
<keyword evidence="1" id="KW-0175">Coiled coil</keyword>
<dbReference type="AlphaFoldDB" id="A0A1Y1QN54"/>
<feature type="signal peptide" evidence="3">
    <location>
        <begin position="1"/>
        <end position="26"/>
    </location>
</feature>
<accession>A0A1Y1QN54</accession>
<dbReference type="Gene3D" id="1.10.287.1490">
    <property type="match status" value="1"/>
</dbReference>
<dbReference type="InterPro" id="IPR020011">
    <property type="entry name" value="FimV_C"/>
</dbReference>
<comment type="caution">
    <text evidence="4">The sequence shown here is derived from an EMBL/GenBank/DDBJ whole genome shotgun (WGS) entry which is preliminary data.</text>
</comment>
<organism evidence="4 5">
    <name type="scientific">Thiothrix lacustris</name>
    <dbReference type="NCBI Taxonomy" id="525917"/>
    <lineage>
        <taxon>Bacteria</taxon>
        <taxon>Pseudomonadati</taxon>
        <taxon>Pseudomonadota</taxon>
        <taxon>Gammaproteobacteria</taxon>
        <taxon>Thiotrichales</taxon>
        <taxon>Thiotrichaceae</taxon>
        <taxon>Thiothrix</taxon>
    </lineage>
</organism>
<feature type="coiled-coil region" evidence="1">
    <location>
        <begin position="112"/>
        <end position="211"/>
    </location>
</feature>
<dbReference type="Proteomes" id="UP000192491">
    <property type="component" value="Unassembled WGS sequence"/>
</dbReference>
<keyword evidence="2" id="KW-1133">Transmembrane helix</keyword>
<evidence type="ECO:0000313" key="4">
    <source>
        <dbReference type="EMBL" id="OQX09575.1"/>
    </source>
</evidence>
<evidence type="ECO:0000256" key="3">
    <source>
        <dbReference type="SAM" id="SignalP"/>
    </source>
</evidence>
<evidence type="ECO:0000256" key="1">
    <source>
        <dbReference type="SAM" id="Coils"/>
    </source>
</evidence>
<protein>
    <recommendedName>
        <fullName evidence="6">LysM domain-containing protein</fullName>
    </recommendedName>
</protein>